<dbReference type="PROSITE" id="PS00061">
    <property type="entry name" value="ADH_SHORT"/>
    <property type="match status" value="1"/>
</dbReference>
<dbReference type="InterPro" id="IPR020904">
    <property type="entry name" value="Sc_DH/Rdtase_CS"/>
</dbReference>
<sequence length="276" mass="29587">MNKTRTLFITGASSGYGKATAQYFLDHGWNVVATMRKPDAGLFTATEGQLQVLPLDVTNADSINSALSQATATFGRLDAVVNNAGIGLLGAFEATSDALLREIFETNTFGVMSVCRAAIPHLREQGGGALINVTSSTAIAPMPLVAVYAASKWAVEGFTESLSHELAPFGIRTRIVEPGYAPTTNLGANGAHRMQGLTPPPYDAFAQAYFAKLQNYPTAYATEQDIAEAVFRAATDEGDQVRYPAGSDTRMLAELRWSTSEEHYMAKVREMFGVSS</sequence>
<dbReference type="InterPro" id="IPR002347">
    <property type="entry name" value="SDR_fam"/>
</dbReference>
<keyword evidence="5" id="KW-1185">Reference proteome</keyword>
<evidence type="ECO:0000256" key="1">
    <source>
        <dbReference type="ARBA" id="ARBA00006484"/>
    </source>
</evidence>
<dbReference type="OrthoDB" id="9775296at2"/>
<dbReference type="Pfam" id="PF00106">
    <property type="entry name" value="adh_short"/>
    <property type="match status" value="1"/>
</dbReference>
<dbReference type="SUPFAM" id="SSF51735">
    <property type="entry name" value="NAD(P)-binding Rossmann-fold domains"/>
    <property type="match status" value="1"/>
</dbReference>
<dbReference type="PRINTS" id="PR00081">
    <property type="entry name" value="GDHRDH"/>
</dbReference>
<evidence type="ECO:0000256" key="3">
    <source>
        <dbReference type="RuleBase" id="RU000363"/>
    </source>
</evidence>
<dbReference type="RefSeq" id="WP_113960416.1">
    <property type="nucleotide sequence ID" value="NZ_QNRR01000008.1"/>
</dbReference>
<name>A0A366HDP1_9BACT</name>
<evidence type="ECO:0000313" key="4">
    <source>
        <dbReference type="EMBL" id="RBP40561.1"/>
    </source>
</evidence>
<accession>A0A366HDP1</accession>
<dbReference type="GO" id="GO:0016491">
    <property type="term" value="F:oxidoreductase activity"/>
    <property type="evidence" value="ECO:0007669"/>
    <property type="project" value="UniProtKB-KW"/>
</dbReference>
<dbReference type="PANTHER" id="PTHR43976">
    <property type="entry name" value="SHORT CHAIN DEHYDROGENASE"/>
    <property type="match status" value="1"/>
</dbReference>
<gene>
    <name evidence="4" type="ORF">DES53_108268</name>
</gene>
<dbReference type="AlphaFoldDB" id="A0A366HDP1"/>
<comment type="similarity">
    <text evidence="1 3">Belongs to the short-chain dehydrogenases/reductases (SDR) family.</text>
</comment>
<protein>
    <submittedName>
        <fullName evidence="4">NADP-dependent 3-hydroxy acid dehydrogenase YdfG</fullName>
    </submittedName>
</protein>
<dbReference type="EMBL" id="QNRR01000008">
    <property type="protein sequence ID" value="RBP40561.1"/>
    <property type="molecule type" value="Genomic_DNA"/>
</dbReference>
<dbReference type="Gene3D" id="3.40.50.720">
    <property type="entry name" value="NAD(P)-binding Rossmann-like Domain"/>
    <property type="match status" value="1"/>
</dbReference>
<comment type="caution">
    <text evidence="4">The sequence shown here is derived from an EMBL/GenBank/DDBJ whole genome shotgun (WGS) entry which is preliminary data.</text>
</comment>
<dbReference type="Proteomes" id="UP000253426">
    <property type="component" value="Unassembled WGS sequence"/>
</dbReference>
<proteinExistence type="inferred from homology"/>
<dbReference type="PRINTS" id="PR00080">
    <property type="entry name" value="SDRFAMILY"/>
</dbReference>
<dbReference type="InterPro" id="IPR051911">
    <property type="entry name" value="SDR_oxidoreductase"/>
</dbReference>
<dbReference type="PANTHER" id="PTHR43976:SF16">
    <property type="entry name" value="SHORT-CHAIN DEHYDROGENASE_REDUCTASE FAMILY PROTEIN"/>
    <property type="match status" value="1"/>
</dbReference>
<dbReference type="CDD" id="cd05374">
    <property type="entry name" value="17beta-HSD-like_SDR_c"/>
    <property type="match status" value="1"/>
</dbReference>
<organism evidence="4 5">
    <name type="scientific">Roseimicrobium gellanilyticum</name>
    <dbReference type="NCBI Taxonomy" id="748857"/>
    <lineage>
        <taxon>Bacteria</taxon>
        <taxon>Pseudomonadati</taxon>
        <taxon>Verrucomicrobiota</taxon>
        <taxon>Verrucomicrobiia</taxon>
        <taxon>Verrucomicrobiales</taxon>
        <taxon>Verrucomicrobiaceae</taxon>
        <taxon>Roseimicrobium</taxon>
    </lineage>
</organism>
<evidence type="ECO:0000313" key="5">
    <source>
        <dbReference type="Proteomes" id="UP000253426"/>
    </source>
</evidence>
<reference evidence="4 5" key="1">
    <citation type="submission" date="2018-06" db="EMBL/GenBank/DDBJ databases">
        <title>Genomic Encyclopedia of Type Strains, Phase IV (KMG-IV): sequencing the most valuable type-strain genomes for metagenomic binning, comparative biology and taxonomic classification.</title>
        <authorList>
            <person name="Goeker M."/>
        </authorList>
    </citation>
    <scope>NUCLEOTIDE SEQUENCE [LARGE SCALE GENOMIC DNA]</scope>
    <source>
        <strain evidence="4 5">DSM 25532</strain>
    </source>
</reference>
<dbReference type="InterPro" id="IPR036291">
    <property type="entry name" value="NAD(P)-bd_dom_sf"/>
</dbReference>
<keyword evidence="2" id="KW-0560">Oxidoreductase</keyword>
<evidence type="ECO:0000256" key="2">
    <source>
        <dbReference type="ARBA" id="ARBA00023002"/>
    </source>
</evidence>